<dbReference type="Proteomes" id="UP000215441">
    <property type="component" value="Unassembled WGS sequence"/>
</dbReference>
<feature type="domain" description="Antitoxin Xre/MbcA/ParS-like toxin-binding" evidence="1">
    <location>
        <begin position="31"/>
        <end position="75"/>
    </location>
</feature>
<dbReference type="EMBL" id="NOIG01000013">
    <property type="protein sequence ID" value="OYD48100.1"/>
    <property type="molecule type" value="Genomic_DNA"/>
</dbReference>
<evidence type="ECO:0000313" key="3">
    <source>
        <dbReference type="Proteomes" id="UP000215441"/>
    </source>
</evidence>
<accession>A0A235EGJ4</accession>
<evidence type="ECO:0000313" key="2">
    <source>
        <dbReference type="EMBL" id="OYD48100.1"/>
    </source>
</evidence>
<dbReference type="RefSeq" id="WP_094291592.1">
    <property type="nucleotide sequence ID" value="NZ_NOIG01000013.1"/>
</dbReference>
<dbReference type="AlphaFoldDB" id="A0A235EGJ4"/>
<protein>
    <recommendedName>
        <fullName evidence="1">Antitoxin Xre/MbcA/ParS-like toxin-binding domain-containing protein</fullName>
    </recommendedName>
</protein>
<dbReference type="Pfam" id="PF09722">
    <property type="entry name" value="Xre_MbcA_ParS_C"/>
    <property type="match status" value="1"/>
</dbReference>
<proteinExistence type="predicted"/>
<dbReference type="InterPro" id="IPR024467">
    <property type="entry name" value="Xre/MbcA/ParS-like_toxin-bd"/>
</dbReference>
<keyword evidence="3" id="KW-1185">Reference proteome</keyword>
<dbReference type="OrthoDB" id="5918037at2"/>
<gene>
    <name evidence="2" type="ORF">CBY09_21375</name>
</gene>
<comment type="caution">
    <text evidence="2">The sequence shown here is derived from an EMBL/GenBank/DDBJ whole genome shotgun (WGS) entry which is preliminary data.</text>
</comment>
<organism evidence="2 3">
    <name type="scientific">Acidovorax kalamii</name>
    <dbReference type="NCBI Taxonomy" id="2004485"/>
    <lineage>
        <taxon>Bacteria</taxon>
        <taxon>Pseudomonadati</taxon>
        <taxon>Pseudomonadota</taxon>
        <taxon>Betaproteobacteria</taxon>
        <taxon>Burkholderiales</taxon>
        <taxon>Comamonadaceae</taxon>
        <taxon>Acidovorax</taxon>
    </lineage>
</organism>
<name>A0A235EGJ4_9BURK</name>
<reference evidence="2 3" key="1">
    <citation type="submission" date="2017-07" db="EMBL/GenBank/DDBJ databases">
        <title>Acidovorax KNDSW TSA 6 genome sequence and assembly.</title>
        <authorList>
            <person name="Mayilraj S."/>
        </authorList>
    </citation>
    <scope>NUCLEOTIDE SEQUENCE [LARGE SCALE GENOMIC DNA]</scope>
    <source>
        <strain evidence="2 3">KNDSW-TSA6</strain>
    </source>
</reference>
<sequence length="78" mass="8585">MAHPNDVHPPQVLTDLVQQIVMESGNPEGFSAEAWLQEWLAAPLPAFGNRRPRDVLQEPEGLALIQATLLQIQKGSFA</sequence>
<evidence type="ECO:0000259" key="1">
    <source>
        <dbReference type="Pfam" id="PF09722"/>
    </source>
</evidence>